<dbReference type="InterPro" id="IPR025420">
    <property type="entry name" value="DUF4143"/>
</dbReference>
<evidence type="ECO:0008006" key="5">
    <source>
        <dbReference type="Google" id="ProtNLM"/>
    </source>
</evidence>
<dbReference type="EMBL" id="JACHHH010000005">
    <property type="protein sequence ID" value="MBB6041205.1"/>
    <property type="molecule type" value="Genomic_DNA"/>
</dbReference>
<protein>
    <recommendedName>
        <fullName evidence="5">AAA family ATPase</fullName>
    </recommendedName>
</protein>
<organism evidence="3 4">
    <name type="scientific">Oribacterium sinus</name>
    <dbReference type="NCBI Taxonomy" id="237576"/>
    <lineage>
        <taxon>Bacteria</taxon>
        <taxon>Bacillati</taxon>
        <taxon>Bacillota</taxon>
        <taxon>Clostridia</taxon>
        <taxon>Lachnospirales</taxon>
        <taxon>Lachnospiraceae</taxon>
        <taxon>Oribacterium</taxon>
    </lineage>
</organism>
<evidence type="ECO:0000259" key="1">
    <source>
        <dbReference type="Pfam" id="PF13173"/>
    </source>
</evidence>
<dbReference type="AlphaFoldDB" id="A0A7W9SGX4"/>
<dbReference type="GeneID" id="85014721"/>
<dbReference type="SUPFAM" id="SSF52540">
    <property type="entry name" value="P-loop containing nucleoside triphosphate hydrolases"/>
    <property type="match status" value="1"/>
</dbReference>
<proteinExistence type="predicted"/>
<dbReference type="Proteomes" id="UP000522163">
    <property type="component" value="Unassembled WGS sequence"/>
</dbReference>
<evidence type="ECO:0000313" key="3">
    <source>
        <dbReference type="EMBL" id="MBB6041205.1"/>
    </source>
</evidence>
<feature type="domain" description="AAA" evidence="1">
    <location>
        <begin position="20"/>
        <end position="154"/>
    </location>
</feature>
<feature type="domain" description="DUF4143" evidence="2">
    <location>
        <begin position="226"/>
        <end position="389"/>
    </location>
</feature>
<comment type="caution">
    <text evidence="3">The sequence shown here is derived from an EMBL/GenBank/DDBJ whole genome shotgun (WGS) entry which is preliminary data.</text>
</comment>
<sequence length="453" mass="52409">MYFKRKIDDFLQEWKADSKHKPLIIKGARQIGKTESILHFAKQNYKNIVYINFALEKKFMQILADGYDVESVTRNITLADPSIQFIPKESIILFDEIQEHPDVATTLKSFHRDGNYDVICSGSMLGINYKRIHSNSVGSKIDYEMFSMDFEEFLWAKGYREEQIASILSHMLENKPFNENELSIFKELFLSYSVLGGMPDVVKQYLETGTFSGTLDLQNQIRLDYEEDVRKYAEGLDQTKIISVYRSIPAQLAKENKKFQFNKVAKNARSREYSGCIDWLKDAGIIMECNCLQFPELPLKGNIEESKYKLYYMDTGLLISSLDEEAQEDLRVNKNLGVYKGALYENFVAEAFVKQGFGLYYYKKENASLEEDFFVRTQNALVPVEVKANSNQSKALSALISNKRYQDISFGIKFGDVNVGYANQIYTFPYFCAFKLKEYLKKKEFGEVERCSD</sequence>
<evidence type="ECO:0000313" key="4">
    <source>
        <dbReference type="Proteomes" id="UP000522163"/>
    </source>
</evidence>
<dbReference type="Pfam" id="PF13635">
    <property type="entry name" value="DUF4143"/>
    <property type="match status" value="1"/>
</dbReference>
<evidence type="ECO:0000259" key="2">
    <source>
        <dbReference type="Pfam" id="PF13635"/>
    </source>
</evidence>
<reference evidence="3 4" key="1">
    <citation type="submission" date="2020-08" db="EMBL/GenBank/DDBJ databases">
        <title>Genomic Encyclopedia of Type Strains, Phase IV (KMG-IV): sequencing the most valuable type-strain genomes for metagenomic binning, comparative biology and taxonomic classification.</title>
        <authorList>
            <person name="Goeker M."/>
        </authorList>
    </citation>
    <scope>NUCLEOTIDE SEQUENCE [LARGE SCALE GENOMIC DNA]</scope>
    <source>
        <strain evidence="3 4">DSM 17245</strain>
    </source>
</reference>
<name>A0A7W9SGX4_9FIRM</name>
<accession>A0A7W9SGX4</accession>
<dbReference type="PANTHER" id="PTHR33295">
    <property type="entry name" value="ATPASE"/>
    <property type="match status" value="1"/>
</dbReference>
<dbReference type="InterPro" id="IPR027417">
    <property type="entry name" value="P-loop_NTPase"/>
</dbReference>
<dbReference type="InterPro" id="IPR041682">
    <property type="entry name" value="AAA_14"/>
</dbReference>
<dbReference type="Pfam" id="PF13173">
    <property type="entry name" value="AAA_14"/>
    <property type="match status" value="1"/>
</dbReference>
<gene>
    <name evidence="3" type="ORF">HNQ46_001182</name>
</gene>
<dbReference type="PANTHER" id="PTHR33295:SF7">
    <property type="entry name" value="ATPASE"/>
    <property type="match status" value="1"/>
</dbReference>
<dbReference type="RefSeq" id="WP_183683793.1">
    <property type="nucleotide sequence ID" value="NZ_JACHHH010000005.1"/>
</dbReference>